<dbReference type="InterPro" id="IPR003004">
    <property type="entry name" value="GspF/PilC"/>
</dbReference>
<dbReference type="Pfam" id="PF00482">
    <property type="entry name" value="T2SSF"/>
    <property type="match status" value="2"/>
</dbReference>
<keyword evidence="7 8" id="KW-0472">Membrane</keyword>
<dbReference type="FunFam" id="1.20.81.30:FF:000001">
    <property type="entry name" value="Type II secretion system protein F"/>
    <property type="match status" value="2"/>
</dbReference>
<dbReference type="PANTHER" id="PTHR30012">
    <property type="entry name" value="GENERAL SECRETION PATHWAY PROTEIN"/>
    <property type="match status" value="1"/>
</dbReference>
<dbReference type="Proteomes" id="UP000252707">
    <property type="component" value="Unassembled WGS sequence"/>
</dbReference>
<comment type="similarity">
    <text evidence="2">Belongs to the GSP F family.</text>
</comment>
<evidence type="ECO:0000256" key="2">
    <source>
        <dbReference type="ARBA" id="ARBA00005745"/>
    </source>
</evidence>
<keyword evidence="6 8" id="KW-1133">Transmembrane helix</keyword>
<keyword evidence="5 8" id="KW-0812">Transmembrane</keyword>
<keyword evidence="3" id="KW-1003">Cell membrane</keyword>
<protein>
    <submittedName>
        <fullName evidence="10">Type II secretion system protein F (GspF)</fullName>
    </submittedName>
</protein>
<proteinExistence type="inferred from homology"/>
<evidence type="ECO:0000256" key="8">
    <source>
        <dbReference type="SAM" id="Phobius"/>
    </source>
</evidence>
<name>A0A369C854_9GAMM</name>
<dbReference type="PANTHER" id="PTHR30012:SF7">
    <property type="entry name" value="PROTEIN TRANSPORT PROTEIN HOFC HOMOLOG"/>
    <property type="match status" value="1"/>
</dbReference>
<sequence>MPTFNYKAVSAEGEVLEGRLEAASREAVIERLKELGHTPIRAERDEAAGQRGWRPAWSRRRTLSLVSFTRDLANLLGSGIPLDRALEMLVELAEDERAAAVIGELLDQVRGGAGLAEAMERQPAVFGRFSVNMVRAGEAAGALESVLERLAEFHAQYDSLKSSVRTALIYPAILAFISAASLIVLMVFVVPQFTSLFEEMGQELPLVSRVVFAAGGLLQGYWWLLLAIIAGGTLLLRRKLGEPAFRERWDNWLLGLPVVGALIARVEAAVFARTLGTLLSNGVSLLSALAIVRDTLGNRGLVEVVTRVMENAKEGHGLAQTLLADGRFPRLVGHMVKVGEESGRLESALLRVADIYDREVKLAIQRALALLEPVIIIGLGLLIGAIIISILMALLSVNQLVF</sequence>
<dbReference type="InterPro" id="IPR042094">
    <property type="entry name" value="T2SS_GspF_sf"/>
</dbReference>
<feature type="transmembrane region" description="Helical" evidence="8">
    <location>
        <begin position="210"/>
        <end position="236"/>
    </location>
</feature>
<dbReference type="Gene3D" id="1.20.81.30">
    <property type="entry name" value="Type II secretion system (T2SS), domain F"/>
    <property type="match status" value="2"/>
</dbReference>
<accession>A0A369C854</accession>
<feature type="transmembrane region" description="Helical" evidence="8">
    <location>
        <begin position="368"/>
        <end position="395"/>
    </location>
</feature>
<feature type="transmembrane region" description="Helical" evidence="8">
    <location>
        <begin position="168"/>
        <end position="190"/>
    </location>
</feature>
<dbReference type="InterPro" id="IPR018076">
    <property type="entry name" value="T2SS_GspF_dom"/>
</dbReference>
<evidence type="ECO:0000313" key="11">
    <source>
        <dbReference type="Proteomes" id="UP000252707"/>
    </source>
</evidence>
<reference evidence="10 11" key="1">
    <citation type="submission" date="2018-07" db="EMBL/GenBank/DDBJ databases">
        <title>Genomic Encyclopedia of Type Strains, Phase IV (KMG-IV): sequencing the most valuable type-strain genomes for metagenomic binning, comparative biology and taxonomic classification.</title>
        <authorList>
            <person name="Goeker M."/>
        </authorList>
    </citation>
    <scope>NUCLEOTIDE SEQUENCE [LARGE SCALE GENOMIC DNA]</scope>
    <source>
        <strain evidence="10 11">DSM 26407</strain>
    </source>
</reference>
<evidence type="ECO:0000256" key="1">
    <source>
        <dbReference type="ARBA" id="ARBA00004429"/>
    </source>
</evidence>
<evidence type="ECO:0000256" key="4">
    <source>
        <dbReference type="ARBA" id="ARBA00022519"/>
    </source>
</evidence>
<keyword evidence="11" id="KW-1185">Reference proteome</keyword>
<evidence type="ECO:0000256" key="7">
    <source>
        <dbReference type="ARBA" id="ARBA00023136"/>
    </source>
</evidence>
<evidence type="ECO:0000256" key="5">
    <source>
        <dbReference type="ARBA" id="ARBA00022692"/>
    </source>
</evidence>
<feature type="domain" description="Type II secretion system protein GspF" evidence="9">
    <location>
        <begin position="271"/>
        <end position="392"/>
    </location>
</feature>
<organism evidence="10 11">
    <name type="scientific">Thioalbus denitrificans</name>
    <dbReference type="NCBI Taxonomy" id="547122"/>
    <lineage>
        <taxon>Bacteria</taxon>
        <taxon>Pseudomonadati</taxon>
        <taxon>Pseudomonadota</taxon>
        <taxon>Gammaproteobacteria</taxon>
        <taxon>Chromatiales</taxon>
        <taxon>Ectothiorhodospiraceae</taxon>
        <taxon>Thioalbus</taxon>
    </lineage>
</organism>
<dbReference type="GO" id="GO:0005886">
    <property type="term" value="C:plasma membrane"/>
    <property type="evidence" value="ECO:0007669"/>
    <property type="project" value="UniProtKB-SubCell"/>
</dbReference>
<evidence type="ECO:0000256" key="3">
    <source>
        <dbReference type="ARBA" id="ARBA00022475"/>
    </source>
</evidence>
<evidence type="ECO:0000313" key="10">
    <source>
        <dbReference type="EMBL" id="RCX29933.1"/>
    </source>
</evidence>
<keyword evidence="4" id="KW-0997">Cell inner membrane</keyword>
<feature type="domain" description="Type II secretion system protein GspF" evidence="9">
    <location>
        <begin position="68"/>
        <end position="191"/>
    </location>
</feature>
<dbReference type="OrthoDB" id="9805682at2"/>
<evidence type="ECO:0000256" key="6">
    <source>
        <dbReference type="ARBA" id="ARBA00022989"/>
    </source>
</evidence>
<dbReference type="PRINTS" id="PR00812">
    <property type="entry name" value="BCTERIALGSPF"/>
</dbReference>
<dbReference type="AlphaFoldDB" id="A0A369C854"/>
<comment type="subcellular location">
    <subcellularLocation>
        <location evidence="1">Cell inner membrane</location>
        <topology evidence="1">Multi-pass membrane protein</topology>
    </subcellularLocation>
</comment>
<comment type="caution">
    <text evidence="10">The sequence shown here is derived from an EMBL/GenBank/DDBJ whole genome shotgun (WGS) entry which is preliminary data.</text>
</comment>
<dbReference type="GO" id="GO:0015628">
    <property type="term" value="P:protein secretion by the type II secretion system"/>
    <property type="evidence" value="ECO:0007669"/>
    <property type="project" value="TreeGrafter"/>
</dbReference>
<dbReference type="EMBL" id="QPJY01000006">
    <property type="protein sequence ID" value="RCX29933.1"/>
    <property type="molecule type" value="Genomic_DNA"/>
</dbReference>
<gene>
    <name evidence="10" type="ORF">DFQ59_106168</name>
</gene>
<evidence type="ECO:0000259" key="9">
    <source>
        <dbReference type="Pfam" id="PF00482"/>
    </source>
</evidence>
<dbReference type="RefSeq" id="WP_114280139.1">
    <property type="nucleotide sequence ID" value="NZ_QPJY01000006.1"/>
</dbReference>